<reference evidence="1 2" key="1">
    <citation type="submission" date="2017-09" db="EMBL/GenBank/DDBJ databases">
        <title>Large-scale bioinformatics analysis of Bacillus genomes uncovers conserved roles of natural products in bacterial physiology.</title>
        <authorList>
            <consortium name="Agbiome Team Llc"/>
            <person name="Bleich R.M."/>
            <person name="Grubbs K.J."/>
            <person name="Santa Maria K.C."/>
            <person name="Allen S.E."/>
            <person name="Farag S."/>
            <person name="Shank E.A."/>
            <person name="Bowers A."/>
        </authorList>
    </citation>
    <scope>NUCLEOTIDE SEQUENCE [LARGE SCALE GENOMIC DNA]</scope>
    <source>
        <strain evidence="1 2">AFS058004</strain>
    </source>
</reference>
<dbReference type="Proteomes" id="UP000222944">
    <property type="component" value="Unassembled WGS sequence"/>
</dbReference>
<dbReference type="AlphaFoldDB" id="A0A9X7BTT1"/>
<comment type="caution">
    <text evidence="1">The sequence shown here is derived from an EMBL/GenBank/DDBJ whole genome shotgun (WGS) entry which is preliminary data.</text>
</comment>
<protein>
    <submittedName>
        <fullName evidence="1">Uncharacterized protein</fullName>
    </submittedName>
</protein>
<sequence length="103" mass="11586">MTTNKSNDSENELNLLDIDMIDTKSASEGIKVTLPPYQDMGPGDVIQIYWNGYTHDYTIDEDEVNNPIEIDVPFADVKKIKKGSIPLYYRITDKAGNTSDPTE</sequence>
<organism evidence="1 2">
    <name type="scientific">Bacillus thuringiensis</name>
    <dbReference type="NCBI Taxonomy" id="1428"/>
    <lineage>
        <taxon>Bacteria</taxon>
        <taxon>Bacillati</taxon>
        <taxon>Bacillota</taxon>
        <taxon>Bacilli</taxon>
        <taxon>Bacillales</taxon>
        <taxon>Bacillaceae</taxon>
        <taxon>Bacillus</taxon>
        <taxon>Bacillus cereus group</taxon>
    </lineage>
</organism>
<dbReference type="EMBL" id="NUFN01000052">
    <property type="protein sequence ID" value="PGH78275.1"/>
    <property type="molecule type" value="Genomic_DNA"/>
</dbReference>
<dbReference type="Gene3D" id="2.60.40.10">
    <property type="entry name" value="Immunoglobulins"/>
    <property type="match status" value="1"/>
</dbReference>
<dbReference type="RefSeq" id="WP_098866879.1">
    <property type="nucleotide sequence ID" value="NZ_NHNS01000036.1"/>
</dbReference>
<dbReference type="InterPro" id="IPR013783">
    <property type="entry name" value="Ig-like_fold"/>
</dbReference>
<accession>A0A9X7BTT1</accession>
<proteinExistence type="predicted"/>
<evidence type="ECO:0000313" key="1">
    <source>
        <dbReference type="EMBL" id="PGH78275.1"/>
    </source>
</evidence>
<evidence type="ECO:0000313" key="2">
    <source>
        <dbReference type="Proteomes" id="UP000222944"/>
    </source>
</evidence>
<gene>
    <name evidence="1" type="ORF">CN899_29005</name>
</gene>
<name>A0A9X7BTT1_BACTU</name>